<evidence type="ECO:0000256" key="2">
    <source>
        <dbReference type="ARBA" id="ARBA00004191"/>
    </source>
</evidence>
<dbReference type="Proteomes" id="UP000015105">
    <property type="component" value="Chromosome 3D"/>
</dbReference>
<reference evidence="6" key="4">
    <citation type="submission" date="2019-03" db="UniProtKB">
        <authorList>
            <consortium name="EnsemblPlants"/>
        </authorList>
    </citation>
    <scope>IDENTIFICATION</scope>
</reference>
<evidence type="ECO:0000313" key="6">
    <source>
        <dbReference type="EnsemblPlants" id="AET3Gv21245300.19"/>
    </source>
</evidence>
<comment type="function">
    <text evidence="1 5">Hydrolyzes acetyl esters in homogalacturonan regions of pectin. In type I primary cell wall, galacturonic acid residues of pectin can be acetylated at the O-2 and O-3 positions. Decreasing the degree of acetylation of pectin gels in vitro alters their physical properties.</text>
</comment>
<dbReference type="AlphaFoldDB" id="A0A453GWL2"/>
<name>A0A453GWL2_AEGTS</name>
<reference evidence="6" key="5">
    <citation type="journal article" date="2021" name="G3 (Bethesda)">
        <title>Aegilops tauschii genome assembly Aet v5.0 features greater sequence contiguity and improved annotation.</title>
        <authorList>
            <person name="Wang L."/>
            <person name="Zhu T."/>
            <person name="Rodriguez J.C."/>
            <person name="Deal K.R."/>
            <person name="Dubcovsky J."/>
            <person name="McGuire P.E."/>
            <person name="Lux T."/>
            <person name="Spannagl M."/>
            <person name="Mayer K.F.X."/>
            <person name="Baldrich P."/>
            <person name="Meyers B.C."/>
            <person name="Huo N."/>
            <person name="Gu Y.Q."/>
            <person name="Zhou H."/>
            <person name="Devos K.M."/>
            <person name="Bennetzen J.L."/>
            <person name="Unver T."/>
            <person name="Budak H."/>
            <person name="Gulick P.J."/>
            <person name="Galiba G."/>
            <person name="Kalapos B."/>
            <person name="Nelson D.R."/>
            <person name="Li P."/>
            <person name="You F.M."/>
            <person name="Luo M.C."/>
            <person name="Dvorak J."/>
        </authorList>
    </citation>
    <scope>NUCLEOTIDE SEQUENCE [LARGE SCALE GENOMIC DNA]</scope>
    <source>
        <strain evidence="6">cv. AL8/78</strain>
    </source>
</reference>
<dbReference type="Gramene" id="AET3Gv21245300.19">
    <property type="protein sequence ID" value="AET3Gv21245300.19"/>
    <property type="gene ID" value="AET3Gv21245300"/>
</dbReference>
<evidence type="ECO:0000256" key="1">
    <source>
        <dbReference type="ARBA" id="ARBA00003534"/>
    </source>
</evidence>
<dbReference type="Pfam" id="PF03283">
    <property type="entry name" value="PAE"/>
    <property type="match status" value="1"/>
</dbReference>
<proteinExistence type="inferred from homology"/>
<evidence type="ECO:0000256" key="5">
    <source>
        <dbReference type="RuleBase" id="RU363114"/>
    </source>
</evidence>
<keyword evidence="4 5" id="KW-0134">Cell wall</keyword>
<comment type="similarity">
    <text evidence="3 5">Belongs to the pectinacetylesterase family.</text>
</comment>
<evidence type="ECO:0000256" key="4">
    <source>
        <dbReference type="ARBA" id="ARBA00022512"/>
    </source>
</evidence>
<accession>A0A453GWL2</accession>
<keyword evidence="5" id="KW-0961">Cell wall biogenesis/degradation</keyword>
<dbReference type="EC" id="3.1.1.-" evidence="5"/>
<comment type="subcellular location">
    <subcellularLocation>
        <location evidence="2 5">Secreted</location>
        <location evidence="2 5">Cell wall</location>
    </subcellularLocation>
</comment>
<keyword evidence="5" id="KW-0378">Hydrolase</keyword>
<protein>
    <recommendedName>
        <fullName evidence="5">Pectin acetylesterase</fullName>
        <ecNumber evidence="5">3.1.1.-</ecNumber>
    </recommendedName>
</protein>
<reference evidence="6" key="3">
    <citation type="journal article" date="2017" name="Nature">
        <title>Genome sequence of the progenitor of the wheat D genome Aegilops tauschii.</title>
        <authorList>
            <person name="Luo M.C."/>
            <person name="Gu Y.Q."/>
            <person name="Puiu D."/>
            <person name="Wang H."/>
            <person name="Twardziok S.O."/>
            <person name="Deal K.R."/>
            <person name="Huo N."/>
            <person name="Zhu T."/>
            <person name="Wang L."/>
            <person name="Wang Y."/>
            <person name="McGuire P.E."/>
            <person name="Liu S."/>
            <person name="Long H."/>
            <person name="Ramasamy R.K."/>
            <person name="Rodriguez J.C."/>
            <person name="Van S.L."/>
            <person name="Yuan L."/>
            <person name="Wang Z."/>
            <person name="Xia Z."/>
            <person name="Xiao L."/>
            <person name="Anderson O.D."/>
            <person name="Ouyang S."/>
            <person name="Liang Y."/>
            <person name="Zimin A.V."/>
            <person name="Pertea G."/>
            <person name="Qi P."/>
            <person name="Bennetzen J.L."/>
            <person name="Dai X."/>
            <person name="Dawson M.W."/>
            <person name="Muller H.G."/>
            <person name="Kugler K."/>
            <person name="Rivarola-Duarte L."/>
            <person name="Spannagl M."/>
            <person name="Mayer K.F.X."/>
            <person name="Lu F.H."/>
            <person name="Bevan M.W."/>
            <person name="Leroy P."/>
            <person name="Li P."/>
            <person name="You F.M."/>
            <person name="Sun Q."/>
            <person name="Liu Z."/>
            <person name="Lyons E."/>
            <person name="Wicker T."/>
            <person name="Salzberg S.L."/>
            <person name="Devos K.M."/>
            <person name="Dvorak J."/>
        </authorList>
    </citation>
    <scope>NUCLEOTIDE SEQUENCE [LARGE SCALE GENOMIC DNA]</scope>
    <source>
        <strain evidence="6">cv. AL8/78</strain>
    </source>
</reference>
<keyword evidence="7" id="KW-1185">Reference proteome</keyword>
<dbReference type="EnsemblPlants" id="AET3Gv21245300.19">
    <property type="protein sequence ID" value="AET3Gv21245300.19"/>
    <property type="gene ID" value="AET3Gv21245300"/>
</dbReference>
<keyword evidence="5" id="KW-0964">Secreted</keyword>
<evidence type="ECO:0000313" key="7">
    <source>
        <dbReference type="Proteomes" id="UP000015105"/>
    </source>
</evidence>
<reference evidence="7" key="2">
    <citation type="journal article" date="2017" name="Nat. Plants">
        <title>The Aegilops tauschii genome reveals multiple impacts of transposons.</title>
        <authorList>
            <person name="Zhao G."/>
            <person name="Zou C."/>
            <person name="Li K."/>
            <person name="Wang K."/>
            <person name="Li T."/>
            <person name="Gao L."/>
            <person name="Zhang X."/>
            <person name="Wang H."/>
            <person name="Yang Z."/>
            <person name="Liu X."/>
            <person name="Jiang W."/>
            <person name="Mao L."/>
            <person name="Kong X."/>
            <person name="Jiao Y."/>
            <person name="Jia J."/>
        </authorList>
    </citation>
    <scope>NUCLEOTIDE SEQUENCE [LARGE SCALE GENOMIC DNA]</scope>
    <source>
        <strain evidence="7">cv. AL8/78</strain>
    </source>
</reference>
<sequence length="73" mass="8298">KNSNAKHIIYVIYFFCEESVVSDSPCCYLDYHNFVEQSIAEAAGDWYHGRSQGEKEIDCEYPCNPTCSGQLPP</sequence>
<evidence type="ECO:0000256" key="3">
    <source>
        <dbReference type="ARBA" id="ARBA00005784"/>
    </source>
</evidence>
<organism evidence="6 7">
    <name type="scientific">Aegilops tauschii subsp. strangulata</name>
    <name type="common">Goatgrass</name>
    <dbReference type="NCBI Taxonomy" id="200361"/>
    <lineage>
        <taxon>Eukaryota</taxon>
        <taxon>Viridiplantae</taxon>
        <taxon>Streptophyta</taxon>
        <taxon>Embryophyta</taxon>
        <taxon>Tracheophyta</taxon>
        <taxon>Spermatophyta</taxon>
        <taxon>Magnoliopsida</taxon>
        <taxon>Liliopsida</taxon>
        <taxon>Poales</taxon>
        <taxon>Poaceae</taxon>
        <taxon>BOP clade</taxon>
        <taxon>Pooideae</taxon>
        <taxon>Triticodae</taxon>
        <taxon>Triticeae</taxon>
        <taxon>Triticinae</taxon>
        <taxon>Aegilops</taxon>
    </lineage>
</organism>
<reference evidence="7" key="1">
    <citation type="journal article" date="2014" name="Science">
        <title>Ancient hybridizations among the ancestral genomes of bread wheat.</title>
        <authorList>
            <consortium name="International Wheat Genome Sequencing Consortium,"/>
            <person name="Marcussen T."/>
            <person name="Sandve S.R."/>
            <person name="Heier L."/>
            <person name="Spannagl M."/>
            <person name="Pfeifer M."/>
            <person name="Jakobsen K.S."/>
            <person name="Wulff B.B."/>
            <person name="Steuernagel B."/>
            <person name="Mayer K.F."/>
            <person name="Olsen O.A."/>
        </authorList>
    </citation>
    <scope>NUCLEOTIDE SEQUENCE [LARGE SCALE GENOMIC DNA]</scope>
    <source>
        <strain evidence="7">cv. AL8/78</strain>
    </source>
</reference>
<dbReference type="InterPro" id="IPR004963">
    <property type="entry name" value="PAE/NOTUM"/>
</dbReference>